<accession>A0A0H2SA74</accession>
<feature type="signal peptide" evidence="1">
    <location>
        <begin position="1"/>
        <end position="16"/>
    </location>
</feature>
<dbReference type="EMBL" id="KQ085893">
    <property type="protein sequence ID" value="KLO18608.1"/>
    <property type="molecule type" value="Genomic_DNA"/>
</dbReference>
<organism evidence="2 3">
    <name type="scientific">Schizopora paradoxa</name>
    <dbReference type="NCBI Taxonomy" id="27342"/>
    <lineage>
        <taxon>Eukaryota</taxon>
        <taxon>Fungi</taxon>
        <taxon>Dikarya</taxon>
        <taxon>Basidiomycota</taxon>
        <taxon>Agaricomycotina</taxon>
        <taxon>Agaricomycetes</taxon>
        <taxon>Hymenochaetales</taxon>
        <taxon>Schizoporaceae</taxon>
        <taxon>Schizopora</taxon>
    </lineage>
</organism>
<gene>
    <name evidence="2" type="ORF">SCHPADRAFT_819719</name>
</gene>
<dbReference type="AlphaFoldDB" id="A0A0H2SA74"/>
<name>A0A0H2SA74_9AGAM</name>
<dbReference type="Proteomes" id="UP000053477">
    <property type="component" value="Unassembled WGS sequence"/>
</dbReference>
<feature type="chain" id="PRO_5005202291" evidence="1">
    <location>
        <begin position="17"/>
        <end position="143"/>
    </location>
</feature>
<sequence length="143" mass="14463">MKVIFTVLALAASAFAQSVSIAGPTAGQDLNAGQGATVIIQKGDSITPSTEIGVAISLHHCTQSPCEDATQALGTTLYSGPFNPQRPTGSPGLASGAPFQSFGVTIPQDFAKGDAVVSVVHSSLIGAGPFFSTEFKNVTVNVV</sequence>
<proteinExistence type="predicted"/>
<dbReference type="Pfam" id="PF19271">
    <property type="entry name" value="Nis1"/>
    <property type="match status" value="1"/>
</dbReference>
<dbReference type="InterPro" id="IPR045469">
    <property type="entry name" value="Nis1"/>
</dbReference>
<evidence type="ECO:0000313" key="3">
    <source>
        <dbReference type="Proteomes" id="UP000053477"/>
    </source>
</evidence>
<evidence type="ECO:0000313" key="2">
    <source>
        <dbReference type="EMBL" id="KLO18608.1"/>
    </source>
</evidence>
<dbReference type="InParanoid" id="A0A0H2SA74"/>
<keyword evidence="3" id="KW-1185">Reference proteome</keyword>
<evidence type="ECO:0000256" key="1">
    <source>
        <dbReference type="SAM" id="SignalP"/>
    </source>
</evidence>
<protein>
    <submittedName>
        <fullName evidence="2">Uncharacterized protein</fullName>
    </submittedName>
</protein>
<keyword evidence="1" id="KW-0732">Signal</keyword>
<dbReference type="OrthoDB" id="2841294at2759"/>
<reference evidence="2 3" key="1">
    <citation type="submission" date="2015-04" db="EMBL/GenBank/DDBJ databases">
        <title>Complete genome sequence of Schizopora paradoxa KUC8140, a cosmopolitan wood degrader in East Asia.</title>
        <authorList>
            <consortium name="DOE Joint Genome Institute"/>
            <person name="Min B."/>
            <person name="Park H."/>
            <person name="Jang Y."/>
            <person name="Kim J.-J."/>
            <person name="Kim K.H."/>
            <person name="Pangilinan J."/>
            <person name="Lipzen A."/>
            <person name="Riley R."/>
            <person name="Grigoriev I.V."/>
            <person name="Spatafora J.W."/>
            <person name="Choi I.-G."/>
        </authorList>
    </citation>
    <scope>NUCLEOTIDE SEQUENCE [LARGE SCALE GENOMIC DNA]</scope>
    <source>
        <strain evidence="2 3">KUC8140</strain>
    </source>
</reference>